<feature type="compositionally biased region" description="Low complexity" evidence="1">
    <location>
        <begin position="417"/>
        <end position="431"/>
    </location>
</feature>
<protein>
    <submittedName>
        <fullName evidence="5">DUF4159 domain-containing protein</fullName>
    </submittedName>
</protein>
<dbReference type="InterPro" id="IPR011933">
    <property type="entry name" value="Double_TM_dom"/>
</dbReference>
<dbReference type="CDD" id="cd03143">
    <property type="entry name" value="A4_beta-galactosidase_middle_domain"/>
    <property type="match status" value="1"/>
</dbReference>
<feature type="compositionally biased region" description="Low complexity" evidence="1">
    <location>
        <begin position="696"/>
        <end position="709"/>
    </location>
</feature>
<feature type="compositionally biased region" description="Low complexity" evidence="1">
    <location>
        <begin position="966"/>
        <end position="978"/>
    </location>
</feature>
<feature type="region of interest" description="Disordered" evidence="1">
    <location>
        <begin position="696"/>
        <end position="721"/>
    </location>
</feature>
<evidence type="ECO:0000256" key="2">
    <source>
        <dbReference type="SAM" id="Phobius"/>
    </source>
</evidence>
<dbReference type="Gene3D" id="3.40.50.880">
    <property type="match status" value="1"/>
</dbReference>
<feature type="region of interest" description="Disordered" evidence="1">
    <location>
        <begin position="398"/>
        <end position="435"/>
    </location>
</feature>
<dbReference type="Proteomes" id="UP001524587">
    <property type="component" value="Unassembled WGS sequence"/>
</dbReference>
<dbReference type="NCBIfam" id="TIGR02226">
    <property type="entry name" value="two_anch"/>
    <property type="match status" value="1"/>
</dbReference>
<dbReference type="PANTHER" id="PTHR37464">
    <property type="entry name" value="BLL2463 PROTEIN"/>
    <property type="match status" value="1"/>
</dbReference>
<evidence type="ECO:0000259" key="3">
    <source>
        <dbReference type="Pfam" id="PF07584"/>
    </source>
</evidence>
<dbReference type="InterPro" id="IPR025297">
    <property type="entry name" value="DUF4159"/>
</dbReference>
<keyword evidence="2" id="KW-0812">Transmembrane</keyword>
<feature type="region of interest" description="Disordered" evidence="1">
    <location>
        <begin position="560"/>
        <end position="582"/>
    </location>
</feature>
<dbReference type="InterPro" id="IPR029062">
    <property type="entry name" value="Class_I_gatase-like"/>
</dbReference>
<evidence type="ECO:0000256" key="1">
    <source>
        <dbReference type="SAM" id="MobiDB-lite"/>
    </source>
</evidence>
<proteinExistence type="predicted"/>
<feature type="transmembrane region" description="Helical" evidence="2">
    <location>
        <begin position="643"/>
        <end position="666"/>
    </location>
</feature>
<dbReference type="Gene3D" id="3.40.50.12140">
    <property type="entry name" value="Domain of unknown function DUF4159"/>
    <property type="match status" value="1"/>
</dbReference>
<reference evidence="5 6" key="1">
    <citation type="submission" date="2022-06" db="EMBL/GenBank/DDBJ databases">
        <title>Endosaccharibacter gen. nov., sp. nov., endophytic bacteria isolated from sugarcane.</title>
        <authorList>
            <person name="Pitiwittayakul N."/>
            <person name="Yukphan P."/>
            <person name="Charoenyingcharoen P."/>
            <person name="Tanasupawat S."/>
        </authorList>
    </citation>
    <scope>NUCLEOTIDE SEQUENCE [LARGE SCALE GENOMIC DNA]</scope>
    <source>
        <strain evidence="5 6">KSS8</strain>
    </source>
</reference>
<evidence type="ECO:0000313" key="5">
    <source>
        <dbReference type="EMBL" id="MCQ8277021.1"/>
    </source>
</evidence>
<feature type="region of interest" description="Disordered" evidence="1">
    <location>
        <begin position="959"/>
        <end position="978"/>
    </location>
</feature>
<evidence type="ECO:0000259" key="4">
    <source>
        <dbReference type="Pfam" id="PF13709"/>
    </source>
</evidence>
<keyword evidence="2" id="KW-1133">Transmembrane helix</keyword>
<dbReference type="PANTHER" id="PTHR37464:SF1">
    <property type="entry name" value="BLL2463 PROTEIN"/>
    <property type="match status" value="1"/>
</dbReference>
<dbReference type="SUPFAM" id="SSF52317">
    <property type="entry name" value="Class I glutamine amidotransferase-like"/>
    <property type="match status" value="1"/>
</dbReference>
<feature type="compositionally biased region" description="Low complexity" evidence="1">
    <location>
        <begin position="400"/>
        <end position="410"/>
    </location>
</feature>
<feature type="transmembrane region" description="Helical" evidence="2">
    <location>
        <begin position="53"/>
        <end position="73"/>
    </location>
</feature>
<organism evidence="5 6">
    <name type="scientific">Endosaccharibacter trunci</name>
    <dbReference type="NCBI Taxonomy" id="2812733"/>
    <lineage>
        <taxon>Bacteria</taxon>
        <taxon>Pseudomonadati</taxon>
        <taxon>Pseudomonadota</taxon>
        <taxon>Alphaproteobacteria</taxon>
        <taxon>Acetobacterales</taxon>
        <taxon>Acetobacteraceae</taxon>
        <taxon>Endosaccharibacter</taxon>
    </lineage>
</organism>
<gene>
    <name evidence="5" type="ORF">NFI95_00970</name>
</gene>
<dbReference type="Pfam" id="PF13709">
    <property type="entry name" value="DUF4159"/>
    <property type="match status" value="1"/>
</dbReference>
<keyword evidence="6" id="KW-1185">Reference proteome</keyword>
<comment type="caution">
    <text evidence="5">The sequence shown here is derived from an EMBL/GenBank/DDBJ whole genome shotgun (WGS) entry which is preliminary data.</text>
</comment>
<dbReference type="EMBL" id="JAMSKV010000001">
    <property type="protein sequence ID" value="MCQ8277021.1"/>
    <property type="molecule type" value="Genomic_DNA"/>
</dbReference>
<keyword evidence="2" id="KW-0472">Membrane</keyword>
<dbReference type="InterPro" id="IPR024163">
    <property type="entry name" value="Aerotolerance_reg_N"/>
</dbReference>
<feature type="domain" description="DUF4159" evidence="4">
    <location>
        <begin position="725"/>
        <end position="939"/>
    </location>
</feature>
<dbReference type="Pfam" id="PF07584">
    <property type="entry name" value="BatA"/>
    <property type="match status" value="1"/>
</dbReference>
<sequence length="978" mass="101308">MSLLHPVLLLGLLALPALWWLLRALPPAPRTQSFPPLRLLYGLQSRLREAKRVPPWLLLLRLLAVFLLVLGLAGPVRDAATAAAGSESGTLLLAIDNGWQAAADWSVRMQAADDALQDAARRDRPVSLLLTAPDRNGSAPAPTAPGSASALRARLRAEVPMGWSPDRAAAAAALGAHPLRGSVLYLADGVAEPGDDRFGAQLRAVGPVDEKRGAASIVLLGRPTVSVDGLKLPLLVLPGTLARSLLLRGESANGEVLARQTVRIAAGASDAEAALALPSELRNRLARLVLEQPGGASGGAGGVRLLDEGDRRRPVGLLTSGTGSDTPLLGSLFYLRRALSPVAELREGKLDTLLSRPLSVLVAPDGTLDSEDARRRVAAFVRQGGTLIRFAGPRLAAETAAPDGDSDTPGGAPPAAPGTTPSAASSPAQDSPADHLLPVTLLGGARQLGGAMSWSRPEHPAPFGSATPFAGLAVPDDVLVSRQVLAAPAADLAAHSWARLTDGTPLVTHARLGSGQLVLFHVTSTADWSNLPLSGLFPSMLQRLVEQAVGVQTPSGDVLLQPAESLTGDGQLAPPPPSARALASDAFGRTQASATHPPGLYGPASFRRALNLADDAAPLRPETPIGVPGDLSGRRGFRSFGPWLLVAALLLLVLDLLATLILRGLLPVPRRGLGMIAPLLLVPALALSRAEPARAQPVPAPPAAAASAATGDPNGPAPGPALETRLAYVVTGDQATDAVSRQGLEGLTRYANARTSARLGEPDGVVPGRDDLAFYPMLYWPVTPQTVRAAPDPKWQQALNSFMSHGGILMIDTQGAAEGAGTENGYVPVVPGTRQALRLATTGLDIPPLTILPPNHVLNRTFYLLHGTPGRYSGAPVWVATTEDSGNDGVSPVILGADDWAAAWATDGDGGYPFATIPGGDEQRTMAYRFGVNAVIYALTGNYKADQVHVPALLKRLGQAPGQLGGDDQPADAGDPNP</sequence>
<dbReference type="RefSeq" id="WP_422862462.1">
    <property type="nucleotide sequence ID" value="NZ_JAMSKV010000001.1"/>
</dbReference>
<feature type="domain" description="Aerotolerance regulator N-terminal" evidence="3">
    <location>
        <begin position="1"/>
        <end position="75"/>
    </location>
</feature>
<accession>A0ABT1W4F1</accession>
<evidence type="ECO:0000313" key="6">
    <source>
        <dbReference type="Proteomes" id="UP001524587"/>
    </source>
</evidence>
<name>A0ABT1W4F1_9PROT</name>